<evidence type="ECO:0000313" key="4">
    <source>
        <dbReference type="EMBL" id="MFC4029434.1"/>
    </source>
</evidence>
<dbReference type="PANTHER" id="PTHR37299:SF1">
    <property type="entry name" value="STAGE 0 SPORULATION PROTEIN A HOMOLOG"/>
    <property type="match status" value="1"/>
</dbReference>
<evidence type="ECO:0000256" key="1">
    <source>
        <dbReference type="PROSITE-ProRule" id="PRU00169"/>
    </source>
</evidence>
<proteinExistence type="predicted"/>
<dbReference type="InterPro" id="IPR011006">
    <property type="entry name" value="CheY-like_superfamily"/>
</dbReference>
<evidence type="ECO:0000259" key="2">
    <source>
        <dbReference type="PROSITE" id="PS50110"/>
    </source>
</evidence>
<dbReference type="SMART" id="SM00448">
    <property type="entry name" value="REC"/>
    <property type="match status" value="1"/>
</dbReference>
<keyword evidence="5" id="KW-1185">Reference proteome</keyword>
<dbReference type="InterPro" id="IPR007492">
    <property type="entry name" value="LytTR_DNA-bd_dom"/>
</dbReference>
<dbReference type="Pfam" id="PF00072">
    <property type="entry name" value="Response_reg"/>
    <property type="match status" value="1"/>
</dbReference>
<evidence type="ECO:0000259" key="3">
    <source>
        <dbReference type="PROSITE" id="PS50930"/>
    </source>
</evidence>
<dbReference type="Proteomes" id="UP001595793">
    <property type="component" value="Unassembled WGS sequence"/>
</dbReference>
<comment type="caution">
    <text evidence="4">The sequence shown here is derived from an EMBL/GenBank/DDBJ whole genome shotgun (WGS) entry which is preliminary data.</text>
</comment>
<protein>
    <submittedName>
        <fullName evidence="4">LytR/AlgR family response regulator transcription factor</fullName>
    </submittedName>
</protein>
<keyword evidence="1" id="KW-0597">Phosphoprotein</keyword>
<accession>A0ABV8HBF4</accession>
<name>A0ABV8HBF4_9FLAO</name>
<organism evidence="4 5">
    <name type="scientific">Zunongwangia endophytica</name>
    <dbReference type="NCBI Taxonomy" id="1808945"/>
    <lineage>
        <taxon>Bacteria</taxon>
        <taxon>Pseudomonadati</taxon>
        <taxon>Bacteroidota</taxon>
        <taxon>Flavobacteriia</taxon>
        <taxon>Flavobacteriales</taxon>
        <taxon>Flavobacteriaceae</taxon>
        <taxon>Zunongwangia</taxon>
    </lineage>
</organism>
<dbReference type="PANTHER" id="PTHR37299">
    <property type="entry name" value="TRANSCRIPTIONAL REGULATOR-RELATED"/>
    <property type="match status" value="1"/>
</dbReference>
<dbReference type="Gene3D" id="3.40.50.2300">
    <property type="match status" value="1"/>
</dbReference>
<sequence>MHPSVMNYLIIEDEQYNADLLRGLVQNYDPTITLLAVLPSIQESVEWLNTHQHPDVIFMDIRLEDGLSFEIYNQIHIQSPVIFTTAYDEYALQAFKVYGAAYLLKPIMKEELEEALDKVFKSRLLTSAEDINGILTMLQTQQKEYKTRFLLHYRENYKIIPVKDIDFVFLENKNVYFKLLDGTAIAVPYNLEELEDQLDPQYFFRVNRQFILNINSIENIQKYFNEKAKVILKRSRDKEVIVSRIKMPQFKLWLDR</sequence>
<dbReference type="EMBL" id="JBHSAS010000033">
    <property type="protein sequence ID" value="MFC4029434.1"/>
    <property type="molecule type" value="Genomic_DNA"/>
</dbReference>
<evidence type="ECO:0000313" key="5">
    <source>
        <dbReference type="Proteomes" id="UP001595793"/>
    </source>
</evidence>
<feature type="modified residue" description="4-aspartylphosphate" evidence="1">
    <location>
        <position position="60"/>
    </location>
</feature>
<dbReference type="Gene3D" id="2.40.50.1020">
    <property type="entry name" value="LytTr DNA-binding domain"/>
    <property type="match status" value="1"/>
</dbReference>
<reference evidence="5" key="1">
    <citation type="journal article" date="2019" name="Int. J. Syst. Evol. Microbiol.">
        <title>The Global Catalogue of Microorganisms (GCM) 10K type strain sequencing project: providing services to taxonomists for standard genome sequencing and annotation.</title>
        <authorList>
            <consortium name="The Broad Institute Genomics Platform"/>
            <consortium name="The Broad Institute Genome Sequencing Center for Infectious Disease"/>
            <person name="Wu L."/>
            <person name="Ma J."/>
        </authorList>
    </citation>
    <scope>NUCLEOTIDE SEQUENCE [LARGE SCALE GENOMIC DNA]</scope>
    <source>
        <strain evidence="5">CECT 9128</strain>
    </source>
</reference>
<dbReference type="PROSITE" id="PS50110">
    <property type="entry name" value="RESPONSE_REGULATORY"/>
    <property type="match status" value="1"/>
</dbReference>
<dbReference type="SUPFAM" id="SSF52172">
    <property type="entry name" value="CheY-like"/>
    <property type="match status" value="1"/>
</dbReference>
<dbReference type="Pfam" id="PF04397">
    <property type="entry name" value="LytTR"/>
    <property type="match status" value="1"/>
</dbReference>
<feature type="domain" description="Response regulatory" evidence="2">
    <location>
        <begin position="7"/>
        <end position="120"/>
    </location>
</feature>
<dbReference type="PROSITE" id="PS50930">
    <property type="entry name" value="HTH_LYTTR"/>
    <property type="match status" value="1"/>
</dbReference>
<feature type="domain" description="HTH LytTR-type" evidence="3">
    <location>
        <begin position="149"/>
        <end position="256"/>
    </location>
</feature>
<gene>
    <name evidence="4" type="ORF">ACFOS1_18595</name>
</gene>
<dbReference type="InterPro" id="IPR046947">
    <property type="entry name" value="LytR-like"/>
</dbReference>
<dbReference type="InterPro" id="IPR001789">
    <property type="entry name" value="Sig_transdc_resp-reg_receiver"/>
</dbReference>
<dbReference type="SMART" id="SM00850">
    <property type="entry name" value="LytTR"/>
    <property type="match status" value="1"/>
</dbReference>